<keyword evidence="4" id="KW-1185">Reference proteome</keyword>
<dbReference type="GO" id="GO:0007165">
    <property type="term" value="P:signal transduction"/>
    <property type="evidence" value="ECO:0007669"/>
    <property type="project" value="TreeGrafter"/>
</dbReference>
<dbReference type="Pfam" id="PF00169">
    <property type="entry name" value="PH"/>
    <property type="match status" value="1"/>
</dbReference>
<dbReference type="Proteomes" id="UP001431783">
    <property type="component" value="Unassembled WGS sequence"/>
</dbReference>
<dbReference type="InterPro" id="IPR001849">
    <property type="entry name" value="PH_domain"/>
</dbReference>
<protein>
    <recommendedName>
        <fullName evidence="2">PH domain-containing protein</fullName>
    </recommendedName>
</protein>
<dbReference type="EMBL" id="JARQZJ010000043">
    <property type="protein sequence ID" value="KAK9877670.1"/>
    <property type="molecule type" value="Genomic_DNA"/>
</dbReference>
<name>A0AAW1UC83_9CUCU</name>
<dbReference type="GO" id="GO:0035591">
    <property type="term" value="F:signaling adaptor activity"/>
    <property type="evidence" value="ECO:0007669"/>
    <property type="project" value="TreeGrafter"/>
</dbReference>
<reference evidence="3 4" key="1">
    <citation type="submission" date="2023-03" db="EMBL/GenBank/DDBJ databases">
        <title>Genome insight into feeding habits of ladybird beetles.</title>
        <authorList>
            <person name="Li H.-S."/>
            <person name="Huang Y.-H."/>
            <person name="Pang H."/>
        </authorList>
    </citation>
    <scope>NUCLEOTIDE SEQUENCE [LARGE SCALE GENOMIC DNA]</scope>
    <source>
        <strain evidence="3">SYSU_2023b</strain>
        <tissue evidence="3">Whole body</tissue>
    </source>
</reference>
<feature type="compositionally biased region" description="Basic and acidic residues" evidence="1">
    <location>
        <begin position="505"/>
        <end position="519"/>
    </location>
</feature>
<evidence type="ECO:0000313" key="4">
    <source>
        <dbReference type="Proteomes" id="UP001431783"/>
    </source>
</evidence>
<dbReference type="GO" id="GO:0005737">
    <property type="term" value="C:cytoplasm"/>
    <property type="evidence" value="ECO:0007669"/>
    <property type="project" value="TreeGrafter"/>
</dbReference>
<accession>A0AAW1UC83</accession>
<proteinExistence type="predicted"/>
<feature type="compositionally biased region" description="Polar residues" evidence="1">
    <location>
        <begin position="432"/>
        <end position="454"/>
    </location>
</feature>
<evidence type="ECO:0000313" key="3">
    <source>
        <dbReference type="EMBL" id="KAK9877670.1"/>
    </source>
</evidence>
<dbReference type="PANTHER" id="PTHR45960">
    <property type="entry name" value="GRB2-ASSOCIATED-BINDING PROTEIN"/>
    <property type="match status" value="1"/>
</dbReference>
<dbReference type="InterPro" id="IPR011993">
    <property type="entry name" value="PH-like_dom_sf"/>
</dbReference>
<dbReference type="InterPro" id="IPR046355">
    <property type="entry name" value="Gab1-4-like"/>
</dbReference>
<feature type="compositionally biased region" description="Polar residues" evidence="1">
    <location>
        <begin position="473"/>
        <end position="482"/>
    </location>
</feature>
<organism evidence="3 4">
    <name type="scientific">Henosepilachna vigintioctopunctata</name>
    <dbReference type="NCBI Taxonomy" id="420089"/>
    <lineage>
        <taxon>Eukaryota</taxon>
        <taxon>Metazoa</taxon>
        <taxon>Ecdysozoa</taxon>
        <taxon>Arthropoda</taxon>
        <taxon>Hexapoda</taxon>
        <taxon>Insecta</taxon>
        <taxon>Pterygota</taxon>
        <taxon>Neoptera</taxon>
        <taxon>Endopterygota</taxon>
        <taxon>Coleoptera</taxon>
        <taxon>Polyphaga</taxon>
        <taxon>Cucujiformia</taxon>
        <taxon>Coccinelloidea</taxon>
        <taxon>Coccinellidae</taxon>
        <taxon>Epilachninae</taxon>
        <taxon>Epilachnini</taxon>
        <taxon>Henosepilachna</taxon>
    </lineage>
</organism>
<dbReference type="AlphaFoldDB" id="A0AAW1UC83"/>
<evidence type="ECO:0000256" key="1">
    <source>
        <dbReference type="SAM" id="MobiDB-lite"/>
    </source>
</evidence>
<dbReference type="PROSITE" id="PS50003">
    <property type="entry name" value="PH_DOMAIN"/>
    <property type="match status" value="1"/>
</dbReference>
<dbReference type="Gene3D" id="2.30.29.30">
    <property type="entry name" value="Pleckstrin-homology domain (PH domain)/Phosphotyrosine-binding domain (PTB)"/>
    <property type="match status" value="1"/>
</dbReference>
<dbReference type="PANTHER" id="PTHR45960:SF2">
    <property type="entry name" value="PROTEIN DAUGHTER OF SEVENLESS"/>
    <property type="match status" value="1"/>
</dbReference>
<dbReference type="SUPFAM" id="SSF50729">
    <property type="entry name" value="PH domain-like"/>
    <property type="match status" value="1"/>
</dbReference>
<evidence type="ECO:0000259" key="2">
    <source>
        <dbReference type="PROSITE" id="PS50003"/>
    </source>
</evidence>
<feature type="domain" description="PH" evidence="2">
    <location>
        <begin position="21"/>
        <end position="131"/>
    </location>
</feature>
<feature type="region of interest" description="Disordered" evidence="1">
    <location>
        <begin position="424"/>
        <end position="534"/>
    </location>
</feature>
<dbReference type="SMART" id="SM00233">
    <property type="entry name" value="PH"/>
    <property type="match status" value="1"/>
</dbReference>
<comment type="caution">
    <text evidence="3">The sequence shown here is derived from an EMBL/GenBank/DDBJ whole genome shotgun (WGS) entry which is preliminary data.</text>
</comment>
<sequence>MQKIEKYLDNITNKMAKSNQEIVSEGWLTKSPPTKRIWRARWRRRWFSLTQGELPGQYVLNYYTDRNCRHLKGVINLDHCEQVDLGLKLEKRKLKFDHVFDIKTPMRTYYLAADSEVEMRSWVKCICKVCGLRSTNDDEDSKISGNINNLPSDIEVVEEDCNTSKNSNQTPPISPVSTSPYIPISECITGKYPVFDKQDLNSPIQKPNSWQNNMYDSNSSQRIYLNYVNDLQMQMVYDSPRKHELKACDSRLEANQAGEGSPLQSPTDLENVFIEEDWTYNASSNDLRVKRPSTCSADMTLIATQKFTKAEAPPRPPKSVHVQQNSPNYLNLTLPSSVNSADHKEGAIDEEKSCANSESQKLLTDEMYDFPRSHQVESDTLKFSLNRRHCYNNAAPVRVDGQIFKYDISPKPSTSQVFRYDMNETQDEPASPHSQGSSTHAYSNLPSPLLTDTQLMPPPMVNRELKPKRKLSDSVSISSNNDPPSPRGAPSIDRKLKPPTPLQEAHMRKYANMDEDRRMRAAPSPSPLSRGHSHENLSYSLETDFIVSKMQYLDLDLDCKIPSSSNSNSTMKANESAIVYKKVDFMKTQAFNITKNNLEKERQDPIAFLKK</sequence>
<gene>
    <name evidence="3" type="ORF">WA026_019341</name>
</gene>